<evidence type="ECO:0000313" key="1">
    <source>
        <dbReference type="EMBL" id="SLM18906.1"/>
    </source>
</evidence>
<accession>A0A3P3XRG0</accession>
<name>A0A3P3XRG0_9SPIR</name>
<proteinExistence type="predicted"/>
<dbReference type="AlphaFoldDB" id="A0A3P3XRG0"/>
<organism evidence="1">
    <name type="scientific">uncultured spirochete</name>
    <dbReference type="NCBI Taxonomy" id="156406"/>
    <lineage>
        <taxon>Bacteria</taxon>
        <taxon>Pseudomonadati</taxon>
        <taxon>Spirochaetota</taxon>
        <taxon>Spirochaetia</taxon>
        <taxon>Spirochaetales</taxon>
        <taxon>environmental samples</taxon>
    </lineage>
</organism>
<dbReference type="InterPro" id="IPR008323">
    <property type="entry name" value="UCP033563"/>
</dbReference>
<sequence>MVAGRGRLERIGVTVPEIYLPGAGTDYRKWAVVACDQYSSEREYWEEVDREVNGNPSTLRLIFPECYLGDSDKDTRIATIQKTMQDYLDEGILSPRGHGFMLVERTTPFEEKPRLGLVVAVDLERYQYGKDSKSLIRPTEGTIVERLPPRMQIRRGAPLELPHIMILIDDPRKTVIEPLYQKRLYFERAYDFDLMKNSGHVRGWFIKEEAEFARISEAFENLADPEAFRAKYGVDEVLLFAVGDGNHSLATAKAIWEETKAAFAGHPDAETILASHPARYALVELVNLYDEGLPFHPIHRVLFNIEAQDFLGMLAGAGAEIQYTSDAAQAFAIVDASATGAQTAGCTHRFAFVTENRAGTITFEAPRAGLAVATIQEYIDIYRKDHPEAGIDYIHGTASTESLGRKKGNLGLYLPPVDKASFFSVVIHDGAMPRKTFSMGEAPEKRFYVEARKIVRGQD</sequence>
<dbReference type="EMBL" id="FWDO01000005">
    <property type="protein sequence ID" value="SLM18906.1"/>
    <property type="molecule type" value="Genomic_DNA"/>
</dbReference>
<dbReference type="PANTHER" id="PTHR36454:SF1">
    <property type="entry name" value="DUF1015 DOMAIN-CONTAINING PROTEIN"/>
    <property type="match status" value="1"/>
</dbReference>
<reference evidence="1" key="1">
    <citation type="submission" date="2017-02" db="EMBL/GenBank/DDBJ databases">
        <authorList>
            <person name="Regsiter A."/>
            <person name="William W."/>
        </authorList>
    </citation>
    <scope>NUCLEOTIDE SEQUENCE</scope>
    <source>
        <strain evidence="1">BdmA 4</strain>
    </source>
</reference>
<dbReference type="Pfam" id="PF06245">
    <property type="entry name" value="DUF1015"/>
    <property type="match status" value="1"/>
</dbReference>
<evidence type="ECO:0008006" key="2">
    <source>
        <dbReference type="Google" id="ProtNLM"/>
    </source>
</evidence>
<protein>
    <recommendedName>
        <fullName evidence="2">DUF1015 domain-containing protein</fullName>
    </recommendedName>
</protein>
<gene>
    <name evidence="1" type="ORF">SPIRO4BDMA_50421</name>
</gene>
<dbReference type="PANTHER" id="PTHR36454">
    <property type="entry name" value="LMO2823 PROTEIN"/>
    <property type="match status" value="1"/>
</dbReference>